<organism evidence="1 2">
    <name type="scientific">Triticum urartu</name>
    <name type="common">Red wild einkorn</name>
    <name type="synonym">Crithodium urartu</name>
    <dbReference type="NCBI Taxonomy" id="4572"/>
    <lineage>
        <taxon>Eukaryota</taxon>
        <taxon>Viridiplantae</taxon>
        <taxon>Streptophyta</taxon>
        <taxon>Embryophyta</taxon>
        <taxon>Tracheophyta</taxon>
        <taxon>Spermatophyta</taxon>
        <taxon>Magnoliopsida</taxon>
        <taxon>Liliopsida</taxon>
        <taxon>Poales</taxon>
        <taxon>Poaceae</taxon>
        <taxon>BOP clade</taxon>
        <taxon>Pooideae</taxon>
        <taxon>Triticodae</taxon>
        <taxon>Triticeae</taxon>
        <taxon>Triticinae</taxon>
        <taxon>Triticum</taxon>
    </lineage>
</organism>
<dbReference type="EnsemblPlants" id="TuG1812G0600003134.01.T01">
    <property type="protein sequence ID" value="TuG1812G0600003134.01.T01"/>
    <property type="gene ID" value="TuG1812G0600003134.01"/>
</dbReference>
<dbReference type="Gramene" id="TuG1812G0600003134.01.T01">
    <property type="protein sequence ID" value="TuG1812G0600003134.01.T01"/>
    <property type="gene ID" value="TuG1812G0600003134.01"/>
</dbReference>
<dbReference type="AlphaFoldDB" id="A0A8R7QQJ6"/>
<keyword evidence="2" id="KW-1185">Reference proteome</keyword>
<sequence length="126" mass="14153">MHWPRAATSRPAVHSHVSYLRVRQVAPAATADCHGCGQSELLLVGDLVQTLHWLKTQWLSAPQRPTWSAQSRKTDPSHCRSPSPCVVRRWSGWAPPRRPSVCCPWKPAPPPIPFSTRTARTLLHQN</sequence>
<reference evidence="1" key="2">
    <citation type="submission" date="2018-03" db="EMBL/GenBank/DDBJ databases">
        <title>The Triticum urartu genome reveals the dynamic nature of wheat genome evolution.</title>
        <authorList>
            <person name="Ling H."/>
            <person name="Ma B."/>
            <person name="Shi X."/>
            <person name="Liu H."/>
            <person name="Dong L."/>
            <person name="Sun H."/>
            <person name="Cao Y."/>
            <person name="Gao Q."/>
            <person name="Zheng S."/>
            <person name="Li Y."/>
            <person name="Yu Y."/>
            <person name="Du H."/>
            <person name="Qi M."/>
            <person name="Li Y."/>
            <person name="Yu H."/>
            <person name="Cui Y."/>
            <person name="Wang N."/>
            <person name="Chen C."/>
            <person name="Wu H."/>
            <person name="Zhao Y."/>
            <person name="Zhang J."/>
            <person name="Li Y."/>
            <person name="Zhou W."/>
            <person name="Zhang B."/>
            <person name="Hu W."/>
            <person name="Eijk M."/>
            <person name="Tang J."/>
            <person name="Witsenboer H."/>
            <person name="Zhao S."/>
            <person name="Li Z."/>
            <person name="Zhang A."/>
            <person name="Wang D."/>
            <person name="Liang C."/>
        </authorList>
    </citation>
    <scope>NUCLEOTIDE SEQUENCE [LARGE SCALE GENOMIC DNA]</scope>
    <source>
        <strain evidence="1">cv. G1812</strain>
    </source>
</reference>
<reference evidence="2" key="1">
    <citation type="journal article" date="2013" name="Nature">
        <title>Draft genome of the wheat A-genome progenitor Triticum urartu.</title>
        <authorList>
            <person name="Ling H.Q."/>
            <person name="Zhao S."/>
            <person name="Liu D."/>
            <person name="Wang J."/>
            <person name="Sun H."/>
            <person name="Zhang C."/>
            <person name="Fan H."/>
            <person name="Li D."/>
            <person name="Dong L."/>
            <person name="Tao Y."/>
            <person name="Gao C."/>
            <person name="Wu H."/>
            <person name="Li Y."/>
            <person name="Cui Y."/>
            <person name="Guo X."/>
            <person name="Zheng S."/>
            <person name="Wang B."/>
            <person name="Yu K."/>
            <person name="Liang Q."/>
            <person name="Yang W."/>
            <person name="Lou X."/>
            <person name="Chen J."/>
            <person name="Feng M."/>
            <person name="Jian J."/>
            <person name="Zhang X."/>
            <person name="Luo G."/>
            <person name="Jiang Y."/>
            <person name="Liu J."/>
            <person name="Wang Z."/>
            <person name="Sha Y."/>
            <person name="Zhang B."/>
            <person name="Wu H."/>
            <person name="Tang D."/>
            <person name="Shen Q."/>
            <person name="Xue P."/>
            <person name="Zou S."/>
            <person name="Wang X."/>
            <person name="Liu X."/>
            <person name="Wang F."/>
            <person name="Yang Y."/>
            <person name="An X."/>
            <person name="Dong Z."/>
            <person name="Zhang K."/>
            <person name="Zhang X."/>
            <person name="Luo M.C."/>
            <person name="Dvorak J."/>
            <person name="Tong Y."/>
            <person name="Wang J."/>
            <person name="Yang H."/>
            <person name="Li Z."/>
            <person name="Wang D."/>
            <person name="Zhang A."/>
            <person name="Wang J."/>
        </authorList>
    </citation>
    <scope>NUCLEOTIDE SEQUENCE</scope>
    <source>
        <strain evidence="2">cv. G1812</strain>
    </source>
</reference>
<evidence type="ECO:0000313" key="2">
    <source>
        <dbReference type="Proteomes" id="UP000015106"/>
    </source>
</evidence>
<dbReference type="Gramene" id="TuG1812G0600003134.01.T02">
    <property type="protein sequence ID" value="TuG1812G0600003134.01.T02"/>
    <property type="gene ID" value="TuG1812G0600003134.01"/>
</dbReference>
<reference evidence="1" key="3">
    <citation type="submission" date="2022-06" db="UniProtKB">
        <authorList>
            <consortium name="EnsemblPlants"/>
        </authorList>
    </citation>
    <scope>IDENTIFICATION</scope>
</reference>
<name>A0A8R7QQJ6_TRIUA</name>
<accession>A0A8R7QQJ6</accession>
<dbReference type="EnsemblPlants" id="TuG1812G0600003134.01.T02">
    <property type="protein sequence ID" value="TuG1812G0600003134.01.T02"/>
    <property type="gene ID" value="TuG1812G0600003134.01"/>
</dbReference>
<protein>
    <submittedName>
        <fullName evidence="1">Uncharacterized protein</fullName>
    </submittedName>
</protein>
<dbReference type="Proteomes" id="UP000015106">
    <property type="component" value="Chromosome 6"/>
</dbReference>
<proteinExistence type="predicted"/>
<evidence type="ECO:0000313" key="1">
    <source>
        <dbReference type="EnsemblPlants" id="TuG1812G0600003134.01.T02"/>
    </source>
</evidence>